<reference evidence="3" key="1">
    <citation type="submission" date="2003-07" db="EMBL/GenBank/DDBJ databases">
        <authorList>
            <consortium name="Rhodopseudomonas genome consortium"/>
            <person name="Larimer F."/>
            <person name="Harwood C."/>
        </authorList>
    </citation>
    <scope>NUCLEOTIDE SEQUENCE</scope>
    <source>
        <strain evidence="3">CGA009</strain>
    </source>
</reference>
<organism evidence="2">
    <name type="scientific">Rhodopseudomonas palustris (strain ATCC BAA-98 / CGA009)</name>
    <dbReference type="NCBI Taxonomy" id="258594"/>
    <lineage>
        <taxon>Bacteria</taxon>
        <taxon>Pseudomonadati</taxon>
        <taxon>Pseudomonadota</taxon>
        <taxon>Alphaproteobacteria</taxon>
        <taxon>Hyphomicrobiales</taxon>
        <taxon>Nitrobacteraceae</taxon>
        <taxon>Rhodopseudomonas</taxon>
    </lineage>
</organism>
<keyword evidence="1" id="KW-0812">Transmembrane</keyword>
<evidence type="ECO:0000313" key="3">
    <source>
        <dbReference type="EMBL" id="WCL92228.1"/>
    </source>
</evidence>
<dbReference type="RefSeq" id="WP_011157633.1">
    <property type="nucleotide sequence ID" value="NZ_CP116810.1"/>
</dbReference>
<gene>
    <name evidence="2" type="ordered locus">RPA2078</name>
    <name evidence="3" type="ORF">TX73_010710</name>
</gene>
<name>Q6N826_RHOPA</name>
<feature type="transmembrane region" description="Helical" evidence="1">
    <location>
        <begin position="16"/>
        <end position="39"/>
    </location>
</feature>
<reference evidence="3" key="3">
    <citation type="submission" date="2022-12" db="EMBL/GenBank/DDBJ databases">
        <title>Complete genome sequence of Rhodopseudomonas palustris CGA0092 and corrections to the R. palustris CGA009 genome sequence.</title>
        <authorList>
            <person name="Mazny B.R."/>
            <person name="Sheff O.F."/>
            <person name="LaSarre B."/>
            <person name="McKinlay A."/>
            <person name="McKinlay J.B."/>
        </authorList>
    </citation>
    <scope>NUCLEOTIDE SEQUENCE</scope>
    <source>
        <strain evidence="3">CGA009</strain>
    </source>
</reference>
<dbReference type="GeneID" id="79396584"/>
<keyword evidence="1" id="KW-0472">Membrane</keyword>
<evidence type="ECO:0000313" key="4">
    <source>
        <dbReference type="Proteomes" id="UP000001426"/>
    </source>
</evidence>
<evidence type="ECO:0000256" key="1">
    <source>
        <dbReference type="SAM" id="Phobius"/>
    </source>
</evidence>
<keyword evidence="1" id="KW-1133">Transmembrane helix</keyword>
<dbReference type="Proteomes" id="UP000001426">
    <property type="component" value="Chromosome"/>
</dbReference>
<accession>Q6N826</accession>
<dbReference type="HOGENOM" id="CLU_3295666_0_0_5"/>
<reference evidence="2 4" key="2">
    <citation type="journal article" date="2004" name="Nat. Biotechnol.">
        <title>Complete genome sequence of the metabolically versatile photosynthetic bacterium Rhodopseudomonas palustris.</title>
        <authorList>
            <person name="Larimer F.W."/>
            <person name="Chain P."/>
            <person name="Hauser L."/>
            <person name="Lamerdin J."/>
            <person name="Malfatti S."/>
            <person name="Do L."/>
            <person name="Land M.L."/>
            <person name="Pelletier D.A."/>
            <person name="Beatty J.T."/>
            <person name="Lang A.S."/>
            <person name="Tabita F.R."/>
            <person name="Gibson J.L."/>
            <person name="Hanson T.E."/>
            <person name="Bobst C."/>
            <person name="Torres J.L."/>
            <person name="Peres C."/>
            <person name="Harrison F.H."/>
            <person name="Gibson J."/>
            <person name="Harwood C.S."/>
        </authorList>
    </citation>
    <scope>NUCLEOTIDE SEQUENCE [LARGE SCALE GENOMIC DNA]</scope>
    <source>
        <strain evidence="4">ATCC BAA-98 / CGA009</strain>
        <strain evidence="2">CGA009</strain>
    </source>
</reference>
<sequence>MDDDKLDAKRTGNEPAPILLLVVAVAPLIAIAAWLLGLFG</sequence>
<dbReference type="EMBL" id="CP116810">
    <property type="protein sequence ID" value="WCL92228.1"/>
    <property type="molecule type" value="Genomic_DNA"/>
</dbReference>
<keyword evidence="4" id="KW-1185">Reference proteome</keyword>
<dbReference type="AlphaFoldDB" id="Q6N826"/>
<proteinExistence type="predicted"/>
<dbReference type="EMBL" id="BX572599">
    <property type="protein sequence ID" value="CAE27519.1"/>
    <property type="molecule type" value="Genomic_DNA"/>
</dbReference>
<protein>
    <submittedName>
        <fullName evidence="2">Uncharacterized protein</fullName>
    </submittedName>
</protein>
<dbReference type="KEGG" id="rpa:TX73_010710"/>
<dbReference type="STRING" id="258594.RPA2078"/>
<evidence type="ECO:0000313" key="2">
    <source>
        <dbReference type="EMBL" id="CAE27519.1"/>
    </source>
</evidence>